<proteinExistence type="predicted"/>
<evidence type="ECO:0000256" key="1">
    <source>
        <dbReference type="ARBA" id="ARBA00004255"/>
    </source>
</evidence>
<keyword evidence="6" id="KW-1185">Reference proteome</keyword>
<keyword evidence="2" id="KW-0333">Golgi apparatus</keyword>
<evidence type="ECO:0000313" key="5">
    <source>
        <dbReference type="EMBL" id="MDT0260362.1"/>
    </source>
</evidence>
<gene>
    <name evidence="5" type="ORF">RM423_03025</name>
</gene>
<evidence type="ECO:0000313" key="6">
    <source>
        <dbReference type="Proteomes" id="UP001183176"/>
    </source>
</evidence>
<dbReference type="RefSeq" id="WP_311421519.1">
    <property type="nucleotide sequence ID" value="NZ_JAVREH010000003.1"/>
</dbReference>
<dbReference type="Gene3D" id="1.10.3630.10">
    <property type="entry name" value="yeast vps74-n-term truncation variant domain like"/>
    <property type="match status" value="1"/>
</dbReference>
<name>A0ABU2J5U1_9ACTN</name>
<evidence type="ECO:0000256" key="4">
    <source>
        <dbReference type="ARBA" id="ARBA00023136"/>
    </source>
</evidence>
<dbReference type="InterPro" id="IPR038261">
    <property type="entry name" value="GPP34-like_sf"/>
</dbReference>
<dbReference type="Proteomes" id="UP001183176">
    <property type="component" value="Unassembled WGS sequence"/>
</dbReference>
<reference evidence="6" key="1">
    <citation type="submission" date="2023-07" db="EMBL/GenBank/DDBJ databases">
        <title>30 novel species of actinomycetes from the DSMZ collection.</title>
        <authorList>
            <person name="Nouioui I."/>
        </authorList>
    </citation>
    <scope>NUCLEOTIDE SEQUENCE [LARGE SCALE GENOMIC DNA]</scope>
    <source>
        <strain evidence="6">DSM 44399</strain>
    </source>
</reference>
<comment type="caution">
    <text evidence="5">The sequence shown here is derived from an EMBL/GenBank/DDBJ whole genome shotgun (WGS) entry which is preliminary data.</text>
</comment>
<protein>
    <submittedName>
        <fullName evidence="5">GPP34 family phosphoprotein</fullName>
    </submittedName>
</protein>
<organism evidence="5 6">
    <name type="scientific">Jatrophihabitans lederbergiae</name>
    <dbReference type="NCBI Taxonomy" id="3075547"/>
    <lineage>
        <taxon>Bacteria</taxon>
        <taxon>Bacillati</taxon>
        <taxon>Actinomycetota</taxon>
        <taxon>Actinomycetes</taxon>
        <taxon>Jatrophihabitantales</taxon>
        <taxon>Jatrophihabitantaceae</taxon>
        <taxon>Jatrophihabitans</taxon>
    </lineage>
</organism>
<evidence type="ECO:0000256" key="2">
    <source>
        <dbReference type="ARBA" id="ARBA00023034"/>
    </source>
</evidence>
<dbReference type="InterPro" id="IPR008628">
    <property type="entry name" value="GPP34-like"/>
</dbReference>
<dbReference type="EMBL" id="JAVREH010000003">
    <property type="protein sequence ID" value="MDT0260362.1"/>
    <property type="molecule type" value="Genomic_DNA"/>
</dbReference>
<keyword evidence="4" id="KW-0472">Membrane</keyword>
<sequence>MTEPAEPAALLVCRLGLDPVRGRVRRHTQVGIAVRAALFAELALSGRLIGGRFPHPVGESAIGQPLPDAVHAAVVARRPTPWKRWFNHVDPDREAATAALVTAGRWRVENGRIVDTAAGATVVEQQRIAQLLASRQPAEDLSLTIVAVLAAGYGVGDRRAAPRAAGRLVKSWLRPQLAASGADPAAEEAVLASTRAALVAMRKARPVPFL</sequence>
<dbReference type="Pfam" id="PF05719">
    <property type="entry name" value="GPP34"/>
    <property type="match status" value="1"/>
</dbReference>
<comment type="subcellular location">
    <subcellularLocation>
        <location evidence="1">Golgi apparatus membrane</location>
        <topology evidence="1">Peripheral membrane protein</topology>
        <orientation evidence="1">Cytoplasmic side</orientation>
    </subcellularLocation>
</comment>
<evidence type="ECO:0000256" key="3">
    <source>
        <dbReference type="ARBA" id="ARBA00023121"/>
    </source>
</evidence>
<keyword evidence="3" id="KW-0446">Lipid-binding</keyword>
<accession>A0ABU2J5U1</accession>